<gene>
    <name evidence="1" type="ORF">SCNRRL3882_0159</name>
</gene>
<name>A0A2N9B019_STRCX</name>
<keyword evidence="2" id="KW-1185">Reference proteome</keyword>
<dbReference type="EMBL" id="LT963352">
    <property type="protein sequence ID" value="SOR76676.1"/>
    <property type="molecule type" value="Genomic_DNA"/>
</dbReference>
<protein>
    <submittedName>
        <fullName evidence="1">Uncharacterized protein</fullName>
    </submittedName>
</protein>
<reference evidence="2" key="1">
    <citation type="submission" date="2017-11" db="EMBL/GenBank/DDBJ databases">
        <authorList>
            <person name="Wibberg D."/>
        </authorList>
    </citation>
    <scope>NUCLEOTIDE SEQUENCE [LARGE SCALE GENOMIC DNA]</scope>
</reference>
<evidence type="ECO:0000313" key="1">
    <source>
        <dbReference type="EMBL" id="SOR76676.1"/>
    </source>
</evidence>
<proteinExistence type="predicted"/>
<organism evidence="1 2">
    <name type="scientific">Streptomyces chartreusis NRRL 3882</name>
    <dbReference type="NCBI Taxonomy" id="1079985"/>
    <lineage>
        <taxon>Bacteria</taxon>
        <taxon>Bacillati</taxon>
        <taxon>Actinomycetota</taxon>
        <taxon>Actinomycetes</taxon>
        <taxon>Kitasatosporales</taxon>
        <taxon>Streptomycetaceae</taxon>
        <taxon>Streptomyces</taxon>
    </lineage>
</organism>
<dbReference type="AlphaFoldDB" id="A0A2N9B019"/>
<evidence type="ECO:0000313" key="2">
    <source>
        <dbReference type="Proteomes" id="UP000235464"/>
    </source>
</evidence>
<accession>A0A2N9B019</accession>
<dbReference type="Proteomes" id="UP000235464">
    <property type="component" value="Chromosome I"/>
</dbReference>
<sequence length="90" mass="9550">MIVSLIVVRPHVECQPSARCSKVLVQASCPKKDSASSRDVNGVGRLCSQVAIRAGGRLPGKPGRDIVRATEPAHLRCAFTSPPVSKTWTG</sequence>